<dbReference type="EMBL" id="JAGMUV010000007">
    <property type="protein sequence ID" value="KAH7148494.1"/>
    <property type="molecule type" value="Genomic_DNA"/>
</dbReference>
<name>A0A9P9EYV3_9HYPO</name>
<reference evidence="1" key="1">
    <citation type="journal article" date="2021" name="Nat. Commun.">
        <title>Genetic determinants of endophytism in the Arabidopsis root mycobiome.</title>
        <authorList>
            <person name="Mesny F."/>
            <person name="Miyauchi S."/>
            <person name="Thiergart T."/>
            <person name="Pickel B."/>
            <person name="Atanasova L."/>
            <person name="Karlsson M."/>
            <person name="Huettel B."/>
            <person name="Barry K.W."/>
            <person name="Haridas S."/>
            <person name="Chen C."/>
            <person name="Bauer D."/>
            <person name="Andreopoulos W."/>
            <person name="Pangilinan J."/>
            <person name="LaButti K."/>
            <person name="Riley R."/>
            <person name="Lipzen A."/>
            <person name="Clum A."/>
            <person name="Drula E."/>
            <person name="Henrissat B."/>
            <person name="Kohler A."/>
            <person name="Grigoriev I.V."/>
            <person name="Martin F.M."/>
            <person name="Hacquard S."/>
        </authorList>
    </citation>
    <scope>NUCLEOTIDE SEQUENCE</scope>
    <source>
        <strain evidence="1">MPI-CAGE-AT-0147</strain>
    </source>
</reference>
<evidence type="ECO:0000313" key="1">
    <source>
        <dbReference type="EMBL" id="KAH7148494.1"/>
    </source>
</evidence>
<sequence length="163" mass="17872">MDRPKSTLNKSASTCWTPGQALEHTHAPGGRCCRRYLAVALAALTLCRVAADNRTVGCREQGTCRHGNKLQLQHHPQAVMTKQHLNDADDGVNIRTMWTAPKMGLVTTRMINHGMMACRLFLVADKTSKTRSRWSAAMAQGVSSERALPTEKLLVLGVEASMC</sequence>
<organism evidence="1 2">
    <name type="scientific">Dactylonectria macrodidyma</name>
    <dbReference type="NCBI Taxonomy" id="307937"/>
    <lineage>
        <taxon>Eukaryota</taxon>
        <taxon>Fungi</taxon>
        <taxon>Dikarya</taxon>
        <taxon>Ascomycota</taxon>
        <taxon>Pezizomycotina</taxon>
        <taxon>Sordariomycetes</taxon>
        <taxon>Hypocreomycetidae</taxon>
        <taxon>Hypocreales</taxon>
        <taxon>Nectriaceae</taxon>
        <taxon>Dactylonectria</taxon>
    </lineage>
</organism>
<protein>
    <submittedName>
        <fullName evidence="1">Uncharacterized protein</fullName>
    </submittedName>
</protein>
<dbReference type="Proteomes" id="UP000738349">
    <property type="component" value="Unassembled WGS sequence"/>
</dbReference>
<proteinExistence type="predicted"/>
<accession>A0A9P9EYV3</accession>
<evidence type="ECO:0000313" key="2">
    <source>
        <dbReference type="Proteomes" id="UP000738349"/>
    </source>
</evidence>
<gene>
    <name evidence="1" type="ORF">EDB81DRAFT_464578</name>
</gene>
<keyword evidence="2" id="KW-1185">Reference proteome</keyword>
<dbReference type="AlphaFoldDB" id="A0A9P9EYV3"/>
<comment type="caution">
    <text evidence="1">The sequence shown here is derived from an EMBL/GenBank/DDBJ whole genome shotgun (WGS) entry which is preliminary data.</text>
</comment>